<dbReference type="InterPro" id="IPR027417">
    <property type="entry name" value="P-loop_NTPase"/>
</dbReference>
<comment type="subcellular location">
    <subcellularLocation>
        <location evidence="1">Cell membrane</location>
        <topology evidence="1">Multi-pass membrane protein</topology>
    </subcellularLocation>
</comment>
<dbReference type="SUPFAM" id="SSF90123">
    <property type="entry name" value="ABC transporter transmembrane region"/>
    <property type="match status" value="1"/>
</dbReference>
<dbReference type="EMBL" id="JMPR01000038">
    <property type="protein sequence ID" value="KFD18305.1"/>
    <property type="molecule type" value="Genomic_DNA"/>
</dbReference>
<gene>
    <name evidence="8" type="ORF">GTPT_2495</name>
</gene>
<evidence type="ECO:0000256" key="2">
    <source>
        <dbReference type="ARBA" id="ARBA00012191"/>
    </source>
</evidence>
<proteinExistence type="predicted"/>
<name>A0A085JCV9_9GAMM</name>
<evidence type="ECO:0000313" key="8">
    <source>
        <dbReference type="EMBL" id="KFD18305.1"/>
    </source>
</evidence>
<sequence length="446" mass="50393">MIVKNRYFFVCVLLVIIQQALVGLSTYFIGLAGKFAYLAPERSFHYIVIFFSSIAVCYLFGSCSLYFRVKLSNSVWSGYYRETLSRAKEDWGVNSAKNKEKVSHWIIGESLPTIEEASFYYIEIIALYLNVIFTVAALYAVLGQMITISILSCMVASLFLIFLTKTKINKLSTEIQSSRIEAFRAINKIWDNAFFGMIKHFDASLANARDKEKVYFDNQLKYKCIEQVVACLPVLTSIPLIIYASHHTVMMHPYIMGSLVAVLPRSLQLYQSIHAASMHTTQLMVIRSKVKNLEHFYTTLERADFFNDADDRMKIYCHSSGLDISPTELCAVLFSDSADPGRYTITGPNGTGKSSFLKKLKSQLTNAILVSHENQIGVNDDVGSSGEKIMKSLGRLFADDAVRFFLLDEWDANTDSENTKKTDDIIGGLSKRAIVIEVRHKKSIER</sequence>
<dbReference type="eggNOG" id="COG1132">
    <property type="taxonomic scope" value="Bacteria"/>
</dbReference>
<evidence type="ECO:0000256" key="7">
    <source>
        <dbReference type="SAM" id="Phobius"/>
    </source>
</evidence>
<comment type="caution">
    <text evidence="8">The sequence shown here is derived from an EMBL/GenBank/DDBJ whole genome shotgun (WGS) entry which is preliminary data.</text>
</comment>
<comment type="catalytic activity">
    <reaction evidence="6">
        <text>ATP + H2O + xenobioticSide 1 = ADP + phosphate + xenobioticSide 2.</text>
        <dbReference type="EC" id="7.6.2.2"/>
    </reaction>
</comment>
<evidence type="ECO:0000256" key="5">
    <source>
        <dbReference type="ARBA" id="ARBA00023136"/>
    </source>
</evidence>
<accession>A0A085JCV9</accession>
<evidence type="ECO:0000256" key="4">
    <source>
        <dbReference type="ARBA" id="ARBA00022989"/>
    </source>
</evidence>
<dbReference type="GO" id="GO:0008559">
    <property type="term" value="F:ABC-type xenobiotic transporter activity"/>
    <property type="evidence" value="ECO:0007669"/>
    <property type="project" value="UniProtKB-EC"/>
</dbReference>
<dbReference type="RefSeq" id="WP_029991783.1">
    <property type="nucleotide sequence ID" value="NZ_ATMJ01000084.1"/>
</dbReference>
<evidence type="ECO:0000256" key="6">
    <source>
        <dbReference type="ARBA" id="ARBA00034018"/>
    </source>
</evidence>
<dbReference type="EC" id="7.6.2.2" evidence="2"/>
<dbReference type="Gene3D" id="3.40.50.300">
    <property type="entry name" value="P-loop containing nucleotide triphosphate hydrolases"/>
    <property type="match status" value="1"/>
</dbReference>
<dbReference type="AlphaFoldDB" id="A0A085JCV9"/>
<dbReference type="OrthoDB" id="19727at2"/>
<feature type="transmembrane region" description="Helical" evidence="7">
    <location>
        <begin position="44"/>
        <end position="67"/>
    </location>
</feature>
<evidence type="ECO:0000313" key="9">
    <source>
        <dbReference type="Proteomes" id="UP000028602"/>
    </source>
</evidence>
<evidence type="ECO:0000256" key="3">
    <source>
        <dbReference type="ARBA" id="ARBA00022692"/>
    </source>
</evidence>
<feature type="transmembrane region" description="Helical" evidence="7">
    <location>
        <begin position="7"/>
        <end position="32"/>
    </location>
</feature>
<protein>
    <recommendedName>
        <fullName evidence="2">ABC-type xenobiotic transporter</fullName>
        <ecNumber evidence="2">7.6.2.2</ecNumber>
    </recommendedName>
</protein>
<dbReference type="Gene3D" id="1.20.1560.10">
    <property type="entry name" value="ABC transporter type 1, transmembrane domain"/>
    <property type="match status" value="1"/>
</dbReference>
<feature type="transmembrane region" description="Helical" evidence="7">
    <location>
        <begin position="119"/>
        <end position="139"/>
    </location>
</feature>
<keyword evidence="5 7" id="KW-0472">Membrane</keyword>
<dbReference type="GO" id="GO:0005524">
    <property type="term" value="F:ATP binding"/>
    <property type="evidence" value="ECO:0007669"/>
    <property type="project" value="InterPro"/>
</dbReference>
<dbReference type="SUPFAM" id="SSF52540">
    <property type="entry name" value="P-loop containing nucleoside triphosphate hydrolases"/>
    <property type="match status" value="1"/>
</dbReference>
<dbReference type="Proteomes" id="UP000028602">
    <property type="component" value="Unassembled WGS sequence"/>
</dbReference>
<dbReference type="InterPro" id="IPR036640">
    <property type="entry name" value="ABC1_TM_sf"/>
</dbReference>
<dbReference type="GO" id="GO:0005886">
    <property type="term" value="C:plasma membrane"/>
    <property type="evidence" value="ECO:0007669"/>
    <property type="project" value="UniProtKB-SubCell"/>
</dbReference>
<reference evidence="8 9" key="1">
    <citation type="submission" date="2014-05" db="EMBL/GenBank/DDBJ databases">
        <title>ATOL: Assembling a taxonomically balanced genome-scale reconstruction of the evolutionary history of the Enterobacteriaceae.</title>
        <authorList>
            <person name="Plunkett G.III."/>
            <person name="Neeno-Eckwall E.C."/>
            <person name="Glasner J.D."/>
            <person name="Perna N.T."/>
        </authorList>
    </citation>
    <scope>NUCLEOTIDE SEQUENCE [LARGE SCALE GENOMIC DNA]</scope>
    <source>
        <strain evidence="8 9">ATCC 33301</strain>
    </source>
</reference>
<feature type="transmembrane region" description="Helical" evidence="7">
    <location>
        <begin position="145"/>
        <end position="163"/>
    </location>
</feature>
<evidence type="ECO:0000256" key="1">
    <source>
        <dbReference type="ARBA" id="ARBA00004651"/>
    </source>
</evidence>
<keyword evidence="3 7" id="KW-0812">Transmembrane</keyword>
<keyword evidence="4 7" id="KW-1133">Transmembrane helix</keyword>
<organism evidence="8 9">
    <name type="scientific">Tatumella ptyseos ATCC 33301</name>
    <dbReference type="NCBI Taxonomy" id="1005995"/>
    <lineage>
        <taxon>Bacteria</taxon>
        <taxon>Pseudomonadati</taxon>
        <taxon>Pseudomonadota</taxon>
        <taxon>Gammaproteobacteria</taxon>
        <taxon>Enterobacterales</taxon>
        <taxon>Erwiniaceae</taxon>
        <taxon>Tatumella</taxon>
    </lineage>
</organism>
<keyword evidence="9" id="KW-1185">Reference proteome</keyword>